<dbReference type="AlphaFoldDB" id="A0A382HMJ3"/>
<organism evidence="3">
    <name type="scientific">marine metagenome</name>
    <dbReference type="NCBI Taxonomy" id="408172"/>
    <lineage>
        <taxon>unclassified sequences</taxon>
        <taxon>metagenomes</taxon>
        <taxon>ecological metagenomes</taxon>
    </lineage>
</organism>
<evidence type="ECO:0000256" key="1">
    <source>
        <dbReference type="SAM" id="Coils"/>
    </source>
</evidence>
<feature type="region of interest" description="Disordered" evidence="2">
    <location>
        <begin position="1"/>
        <end position="27"/>
    </location>
</feature>
<dbReference type="EMBL" id="UINC01062069">
    <property type="protein sequence ID" value="SVB88312.1"/>
    <property type="molecule type" value="Genomic_DNA"/>
</dbReference>
<feature type="coiled-coil region" evidence="1">
    <location>
        <begin position="57"/>
        <end position="182"/>
    </location>
</feature>
<feature type="compositionally biased region" description="Basic residues" evidence="2">
    <location>
        <begin position="13"/>
        <end position="27"/>
    </location>
</feature>
<gene>
    <name evidence="3" type="ORF">METZ01_LOCUS241166</name>
</gene>
<reference evidence="3" key="1">
    <citation type="submission" date="2018-05" db="EMBL/GenBank/DDBJ databases">
        <authorList>
            <person name="Lanie J.A."/>
            <person name="Ng W.-L."/>
            <person name="Kazmierczak K.M."/>
            <person name="Andrzejewski T.M."/>
            <person name="Davidsen T.M."/>
            <person name="Wayne K.J."/>
            <person name="Tettelin H."/>
            <person name="Glass J.I."/>
            <person name="Rusch D."/>
            <person name="Podicherti R."/>
            <person name="Tsui H.-C.T."/>
            <person name="Winkler M.E."/>
        </authorList>
    </citation>
    <scope>NUCLEOTIDE SEQUENCE</scope>
</reference>
<evidence type="ECO:0000256" key="2">
    <source>
        <dbReference type="SAM" id="MobiDB-lite"/>
    </source>
</evidence>
<evidence type="ECO:0000313" key="3">
    <source>
        <dbReference type="EMBL" id="SVB88312.1"/>
    </source>
</evidence>
<sequence length="188" mass="22840">MPRKYRGKEPPQKLKRQCKKNRQRITTKTGRYRKISALKKDCRDKRKYSRRGAGAAAAQLRAERDRYNALRDELNTDIDVLRYMISDLMANSLWKEEEVNRCEREKAQLIEALRRLQGNYDNKQNELQHVEQDSYNKDRRIVELEEQLAQLERRYREKDLELQNLEREYEDTASQWEERQRTSTLEMQ</sequence>
<name>A0A382HMJ3_9ZZZZ</name>
<keyword evidence="1" id="KW-0175">Coiled coil</keyword>
<protein>
    <submittedName>
        <fullName evidence="3">Uncharacterized protein</fullName>
    </submittedName>
</protein>
<accession>A0A382HMJ3</accession>
<feature type="non-terminal residue" evidence="3">
    <location>
        <position position="188"/>
    </location>
</feature>
<proteinExistence type="predicted"/>